<dbReference type="eggNOG" id="COG0697">
    <property type="taxonomic scope" value="Bacteria"/>
</dbReference>
<name>F2IWD4_POLGS</name>
<keyword evidence="1" id="KW-0812">Transmembrane</keyword>
<feature type="domain" description="EamA" evidence="2">
    <location>
        <begin position="32"/>
        <end position="164"/>
    </location>
</feature>
<evidence type="ECO:0000259" key="2">
    <source>
        <dbReference type="Pfam" id="PF00892"/>
    </source>
</evidence>
<feature type="transmembrane region" description="Helical" evidence="1">
    <location>
        <begin position="203"/>
        <end position="224"/>
    </location>
</feature>
<dbReference type="RefSeq" id="WP_013651551.1">
    <property type="nucleotide sequence ID" value="NC_015259.1"/>
</dbReference>
<gene>
    <name evidence="3" type="ordered locus">SL003B_0803</name>
</gene>
<feature type="transmembrane region" description="Helical" evidence="1">
    <location>
        <begin position="149"/>
        <end position="168"/>
    </location>
</feature>
<dbReference type="STRING" id="991905.SL003B_0803"/>
<feature type="domain" description="EamA" evidence="2">
    <location>
        <begin position="173"/>
        <end position="303"/>
    </location>
</feature>
<keyword evidence="4" id="KW-1185">Reference proteome</keyword>
<feature type="transmembrane region" description="Helical" evidence="1">
    <location>
        <begin position="94"/>
        <end position="117"/>
    </location>
</feature>
<keyword evidence="1" id="KW-1133">Transmembrane helix</keyword>
<keyword evidence="1" id="KW-0472">Membrane</keyword>
<dbReference type="Proteomes" id="UP000008130">
    <property type="component" value="Chromosome"/>
</dbReference>
<accession>F2IWD4</accession>
<organism evidence="3 4">
    <name type="scientific">Polymorphum gilvum (strain LMG 25793 / CGMCC 1.9160 / SL003B-26A1)</name>
    <dbReference type="NCBI Taxonomy" id="991905"/>
    <lineage>
        <taxon>Bacteria</taxon>
        <taxon>Pseudomonadati</taxon>
        <taxon>Pseudomonadota</taxon>
        <taxon>Alphaproteobacteria</taxon>
        <taxon>Rhodobacterales</taxon>
        <taxon>Paracoccaceae</taxon>
        <taxon>Polymorphum</taxon>
    </lineage>
</organism>
<reference evidence="3 4" key="1">
    <citation type="journal article" date="2011" name="J. Bacteriol.">
        <title>Complete genome sequence of Polymorphum gilvum SL003B-26A1T, a crude oil-degrading bacterium from oil-polluted saline soil.</title>
        <authorList>
            <person name="Li S.G."/>
            <person name="Tang Y.Q."/>
            <person name="Nie Y."/>
            <person name="Cai M."/>
            <person name="Wu X.L."/>
        </authorList>
    </citation>
    <scope>NUCLEOTIDE SEQUENCE [LARGE SCALE GENOMIC DNA]</scope>
    <source>
        <strain evidence="4">LMG 25793 / CGMCC 1.9160 / SL003B-26A1</strain>
    </source>
</reference>
<dbReference type="InterPro" id="IPR037185">
    <property type="entry name" value="EmrE-like"/>
</dbReference>
<dbReference type="KEGG" id="pgv:SL003B_0803"/>
<dbReference type="InterPro" id="IPR000620">
    <property type="entry name" value="EamA_dom"/>
</dbReference>
<feature type="transmembrane region" description="Helical" evidence="1">
    <location>
        <begin position="63"/>
        <end position="82"/>
    </location>
</feature>
<dbReference type="EMBL" id="CP002568">
    <property type="protein sequence ID" value="ADZ69233.1"/>
    <property type="molecule type" value="Genomic_DNA"/>
</dbReference>
<dbReference type="AlphaFoldDB" id="F2IWD4"/>
<feature type="transmembrane region" description="Helical" evidence="1">
    <location>
        <begin position="123"/>
        <end position="142"/>
    </location>
</feature>
<protein>
    <submittedName>
        <fullName evidence="3">Integral membrane protein DUF6</fullName>
    </submittedName>
</protein>
<dbReference type="GO" id="GO:0016020">
    <property type="term" value="C:membrane"/>
    <property type="evidence" value="ECO:0007669"/>
    <property type="project" value="InterPro"/>
</dbReference>
<evidence type="ECO:0000313" key="3">
    <source>
        <dbReference type="EMBL" id="ADZ69233.1"/>
    </source>
</evidence>
<dbReference type="PATRIC" id="fig|991905.3.peg.815"/>
<feature type="transmembrane region" description="Helical" evidence="1">
    <location>
        <begin position="230"/>
        <end position="253"/>
    </location>
</feature>
<evidence type="ECO:0000256" key="1">
    <source>
        <dbReference type="SAM" id="Phobius"/>
    </source>
</evidence>
<feature type="transmembrane region" description="Helical" evidence="1">
    <location>
        <begin position="174"/>
        <end position="191"/>
    </location>
</feature>
<dbReference type="PANTHER" id="PTHR22911:SF103">
    <property type="entry name" value="BLR2811 PROTEIN"/>
    <property type="match status" value="1"/>
</dbReference>
<sequence>MNNRDEVAAPAVDAGDAARAAVPAETPRTPVMGIVLIVLACLCFSCLDATAKYLVVDLPPLQVVWVRFLTHLVFAVVVFRVWRAPEIFRTDRPGLQFVRGLALLGSTFFNFLAVQYLQLAETMSIMFAGPFVVTALAGPLLGEWAGLRRWIAIIVGFIGVLIIARPGLGGMHWAAIYSIGAMICYAFYALFTRMLAGSNSTIGMLIISAAVPTVAMTPAGLSLWETPASGFHWLLLLSTGLYGGFGHWIFIIAHRLAPAPLLAPFTYLQIVWMVGLGFLVFGDVPGPWTLVGSAVVIASGLYILYRERIVKRH</sequence>
<feature type="transmembrane region" description="Helical" evidence="1">
    <location>
        <begin position="288"/>
        <end position="305"/>
    </location>
</feature>
<evidence type="ECO:0000313" key="4">
    <source>
        <dbReference type="Proteomes" id="UP000008130"/>
    </source>
</evidence>
<dbReference type="HOGENOM" id="CLU_032828_2_2_5"/>
<dbReference type="SUPFAM" id="SSF103481">
    <property type="entry name" value="Multidrug resistance efflux transporter EmrE"/>
    <property type="match status" value="2"/>
</dbReference>
<dbReference type="PANTHER" id="PTHR22911">
    <property type="entry name" value="ACYL-MALONYL CONDENSING ENZYME-RELATED"/>
    <property type="match status" value="1"/>
</dbReference>
<dbReference type="Pfam" id="PF00892">
    <property type="entry name" value="EamA"/>
    <property type="match status" value="2"/>
</dbReference>
<proteinExistence type="predicted"/>
<feature type="transmembrane region" description="Helical" evidence="1">
    <location>
        <begin position="31"/>
        <end position="51"/>
    </location>
</feature>
<dbReference type="OrthoDB" id="9807937at2"/>
<feature type="transmembrane region" description="Helical" evidence="1">
    <location>
        <begin position="265"/>
        <end position="282"/>
    </location>
</feature>